<protein>
    <recommendedName>
        <fullName evidence="4">DUF1573 domain-containing protein</fullName>
    </recommendedName>
</protein>
<keyword evidence="1" id="KW-0472">Membrane</keyword>
<organism evidence="2 3">
    <name type="scientific">Gimesia maris</name>
    <dbReference type="NCBI Taxonomy" id="122"/>
    <lineage>
        <taxon>Bacteria</taxon>
        <taxon>Pseudomonadati</taxon>
        <taxon>Planctomycetota</taxon>
        <taxon>Planctomycetia</taxon>
        <taxon>Planctomycetales</taxon>
        <taxon>Planctomycetaceae</taxon>
        <taxon>Gimesia</taxon>
    </lineage>
</organism>
<reference evidence="2 3" key="1">
    <citation type="submission" date="2019-08" db="EMBL/GenBank/DDBJ databases">
        <title>Deep-cultivation of Planctomycetes and their phenomic and genomic characterization uncovers novel biology.</title>
        <authorList>
            <person name="Wiegand S."/>
            <person name="Jogler M."/>
            <person name="Boedeker C."/>
            <person name="Pinto D."/>
            <person name="Vollmers J."/>
            <person name="Rivas-Marin E."/>
            <person name="Kohn T."/>
            <person name="Peeters S.H."/>
            <person name="Heuer A."/>
            <person name="Rast P."/>
            <person name="Oberbeckmann S."/>
            <person name="Bunk B."/>
            <person name="Jeske O."/>
            <person name="Meyerdierks A."/>
            <person name="Storesund J.E."/>
            <person name="Kallscheuer N."/>
            <person name="Luecker S."/>
            <person name="Lage O.M."/>
            <person name="Pohl T."/>
            <person name="Merkel B.J."/>
            <person name="Hornburger P."/>
            <person name="Mueller R.-W."/>
            <person name="Bruemmer F."/>
            <person name="Labrenz M."/>
            <person name="Spormann A.M."/>
            <person name="Op den Camp H."/>
            <person name="Overmann J."/>
            <person name="Amann R."/>
            <person name="Jetten M.S.M."/>
            <person name="Mascher T."/>
            <person name="Medema M.H."/>
            <person name="Devos D.P."/>
            <person name="Kaster A.-K."/>
            <person name="Ovreas L."/>
            <person name="Rohde M."/>
            <person name="Galperin M.Y."/>
            <person name="Jogler C."/>
        </authorList>
    </citation>
    <scope>NUCLEOTIDE SEQUENCE [LARGE SCALE GENOMIC DNA]</scope>
    <source>
        <strain evidence="2 3">DSM 8797</strain>
    </source>
</reference>
<dbReference type="PANTHER" id="PTHR37833:SF1">
    <property type="entry name" value="SIGNAL PEPTIDE PROTEIN"/>
    <property type="match status" value="1"/>
</dbReference>
<gene>
    <name evidence="2" type="ORF">GmarT_59840</name>
</gene>
<dbReference type="InterPro" id="IPR011467">
    <property type="entry name" value="DUF1573"/>
</dbReference>
<dbReference type="InterPro" id="IPR013783">
    <property type="entry name" value="Ig-like_fold"/>
</dbReference>
<evidence type="ECO:0000256" key="1">
    <source>
        <dbReference type="SAM" id="Phobius"/>
    </source>
</evidence>
<evidence type="ECO:0000313" key="3">
    <source>
        <dbReference type="Proteomes" id="UP000322887"/>
    </source>
</evidence>
<dbReference type="Gene3D" id="2.60.40.10">
    <property type="entry name" value="Immunoglobulins"/>
    <property type="match status" value="1"/>
</dbReference>
<proteinExistence type="predicted"/>
<accession>A0ABX5YWL7</accession>
<dbReference type="Pfam" id="PF07610">
    <property type="entry name" value="DUF1573"/>
    <property type="match status" value="1"/>
</dbReference>
<dbReference type="GeneID" id="98650392"/>
<name>A0ABX5YWL7_9PLAN</name>
<keyword evidence="3" id="KW-1185">Reference proteome</keyword>
<feature type="transmembrane region" description="Helical" evidence="1">
    <location>
        <begin position="12"/>
        <end position="34"/>
    </location>
</feature>
<sequence>MKRLSFRLKSFLAAYFTVVLIIGVIFYGTSLFGAPQIVAPLCEFKEIPAGETARQKISVQNTTSQPLQLIGAMVPCTLCGCASTEGLPVTIPPGQSESFFVLFKATTAGQFKTEIELYTDNPEQTIVRLHVRGTVKQDAKDQPVK</sequence>
<dbReference type="PANTHER" id="PTHR37833">
    <property type="entry name" value="LIPOPROTEIN-RELATED"/>
    <property type="match status" value="1"/>
</dbReference>
<keyword evidence="1" id="KW-0812">Transmembrane</keyword>
<evidence type="ECO:0008006" key="4">
    <source>
        <dbReference type="Google" id="ProtNLM"/>
    </source>
</evidence>
<dbReference type="RefSeq" id="WP_002645017.1">
    <property type="nucleotide sequence ID" value="NZ_CP042910.1"/>
</dbReference>
<dbReference type="Proteomes" id="UP000322887">
    <property type="component" value="Chromosome"/>
</dbReference>
<keyword evidence="1" id="KW-1133">Transmembrane helix</keyword>
<evidence type="ECO:0000313" key="2">
    <source>
        <dbReference type="EMBL" id="QEG20075.1"/>
    </source>
</evidence>
<dbReference type="EMBL" id="CP042910">
    <property type="protein sequence ID" value="QEG20075.1"/>
    <property type="molecule type" value="Genomic_DNA"/>
</dbReference>